<evidence type="ECO:0000313" key="3">
    <source>
        <dbReference type="Proteomes" id="UP001517376"/>
    </source>
</evidence>
<gene>
    <name evidence="2" type="ORF">GU920_09630</name>
</gene>
<comment type="caution">
    <text evidence="2">The sequence shown here is derived from an EMBL/GenBank/DDBJ whole genome shotgun (WGS) entry which is preliminary data.</text>
</comment>
<dbReference type="SUPFAM" id="SSF52242">
    <property type="entry name" value="Cobalamin (vitamin B12)-binding domain"/>
    <property type="match status" value="1"/>
</dbReference>
<evidence type="ECO:0000256" key="1">
    <source>
        <dbReference type="SAM" id="MobiDB-lite"/>
    </source>
</evidence>
<dbReference type="InterPro" id="IPR036724">
    <property type="entry name" value="Cobalamin-bd_sf"/>
</dbReference>
<organism evidence="2 3">
    <name type="scientific">Paragemmobacter ruber</name>
    <dbReference type="NCBI Taxonomy" id="1985673"/>
    <lineage>
        <taxon>Bacteria</taxon>
        <taxon>Pseudomonadati</taxon>
        <taxon>Pseudomonadota</taxon>
        <taxon>Alphaproteobacteria</taxon>
        <taxon>Rhodobacterales</taxon>
        <taxon>Paracoccaceae</taxon>
        <taxon>Paragemmobacter</taxon>
    </lineage>
</organism>
<dbReference type="Proteomes" id="UP001517376">
    <property type="component" value="Unassembled WGS sequence"/>
</dbReference>
<dbReference type="EMBL" id="JAAATW010000002">
    <property type="protein sequence ID" value="NBE07798.1"/>
    <property type="molecule type" value="Genomic_DNA"/>
</dbReference>
<evidence type="ECO:0000313" key="2">
    <source>
        <dbReference type="EMBL" id="NBE07798.1"/>
    </source>
</evidence>
<accession>A0ABW9Y5G0</accession>
<dbReference type="Gene3D" id="3.40.50.280">
    <property type="entry name" value="Cobalamin-binding domain"/>
    <property type="match status" value="1"/>
</dbReference>
<feature type="region of interest" description="Disordered" evidence="1">
    <location>
        <begin position="1"/>
        <end position="30"/>
    </location>
</feature>
<keyword evidence="3" id="KW-1185">Reference proteome</keyword>
<name>A0ABW9Y5G0_9RHOB</name>
<protein>
    <submittedName>
        <fullName evidence="2">Uncharacterized protein</fullName>
    </submittedName>
</protein>
<sequence length="60" mass="6573">MRLPILQGSHIPRISETMEGMRTTGPDEIPVLTGGIIAEEDTTRLRAMGVPSSERPRISN</sequence>
<dbReference type="RefSeq" id="WP_161766815.1">
    <property type="nucleotide sequence ID" value="NZ_JAAATW010000002.1"/>
</dbReference>
<proteinExistence type="predicted"/>
<reference evidence="3" key="1">
    <citation type="submission" date="2020-01" db="EMBL/GenBank/DDBJ databases">
        <title>Sphingomonas sp. strain CSW-10.</title>
        <authorList>
            <person name="Chen W.-M."/>
        </authorList>
    </citation>
    <scope>NUCLEOTIDE SEQUENCE [LARGE SCALE GENOMIC DNA]</scope>
    <source>
        <strain evidence="3">CCP-1</strain>
    </source>
</reference>